<evidence type="ECO:0000313" key="4">
    <source>
        <dbReference type="Proteomes" id="UP001107558"/>
    </source>
</evidence>
<organism evidence="3 4">
    <name type="scientific">Polypedilum vanderplanki</name>
    <name type="common">Sleeping chironomid midge</name>
    <dbReference type="NCBI Taxonomy" id="319348"/>
    <lineage>
        <taxon>Eukaryota</taxon>
        <taxon>Metazoa</taxon>
        <taxon>Ecdysozoa</taxon>
        <taxon>Arthropoda</taxon>
        <taxon>Hexapoda</taxon>
        <taxon>Insecta</taxon>
        <taxon>Pterygota</taxon>
        <taxon>Neoptera</taxon>
        <taxon>Endopterygota</taxon>
        <taxon>Diptera</taxon>
        <taxon>Nematocera</taxon>
        <taxon>Chironomoidea</taxon>
        <taxon>Chironomidae</taxon>
        <taxon>Chironominae</taxon>
        <taxon>Polypedilum</taxon>
        <taxon>Polypedilum</taxon>
    </lineage>
</organism>
<dbReference type="InterPro" id="IPR001611">
    <property type="entry name" value="Leu-rich_rpt"/>
</dbReference>
<dbReference type="EMBL" id="JADBJN010000004">
    <property type="protein sequence ID" value="KAG5668960.1"/>
    <property type="molecule type" value="Genomic_DNA"/>
</dbReference>
<gene>
    <name evidence="3" type="ORF">PVAND_016866</name>
</gene>
<sequence length="427" mass="50406">MVKEIFCEFIKANNRNIRFCSIRDEEINPDHDFRLKTANSVVRQTHTVTGLQFRNCNFSIIPNPKILTNYFTCLEFLDLRACGIKKLEREQMKHFVALKEIHLNDNLIEFLSADLFIDNKYLEVLILSNNQLKYIEPEVFDYTKKLTNVDLSNNVNIDIIYAKGSNITLKQFKNEIRLKCQPDWKIIHEQFKDSVEEKEQKKMFEIRELNAAKKELEKKISDLTIQKSEAEKKIEKLTKKVEEISQNQSKKSQETLKSILNDENFKDFTIKIKDKNFKVHKIIIAAHSSLIAEILNDRPEIESLNFEDFDPETFKIILDFIYDKNIENEQKNFIEILKISGKLKIKNLMEISAEKLIQEATPKNSFEILLLANKYDLEELRQKAFDEFKKNFPNKNLKPDLASQTDKLRKLVEIKRLMDEIVDDEEE</sequence>
<protein>
    <recommendedName>
        <fullName evidence="2">BTB domain-containing protein</fullName>
    </recommendedName>
</protein>
<dbReference type="PANTHER" id="PTHR24413">
    <property type="entry name" value="SPECKLE-TYPE POZ PROTEIN"/>
    <property type="match status" value="1"/>
</dbReference>
<name>A0A9J6BH21_POLVA</name>
<dbReference type="OrthoDB" id="7741483at2759"/>
<evidence type="ECO:0000259" key="2">
    <source>
        <dbReference type="PROSITE" id="PS50097"/>
    </source>
</evidence>
<feature type="coiled-coil region" evidence="1">
    <location>
        <begin position="195"/>
        <end position="254"/>
    </location>
</feature>
<keyword evidence="4" id="KW-1185">Reference proteome</keyword>
<reference evidence="3" key="1">
    <citation type="submission" date="2021-03" db="EMBL/GenBank/DDBJ databases">
        <title>Chromosome level genome of the anhydrobiotic midge Polypedilum vanderplanki.</title>
        <authorList>
            <person name="Yoshida Y."/>
            <person name="Kikawada T."/>
            <person name="Gusev O."/>
        </authorList>
    </citation>
    <scope>NUCLEOTIDE SEQUENCE</scope>
    <source>
        <strain evidence="3">NIAS01</strain>
        <tissue evidence="3">Whole body or cell culture</tissue>
    </source>
</reference>
<dbReference type="SMART" id="SM00225">
    <property type="entry name" value="BTB"/>
    <property type="match status" value="1"/>
</dbReference>
<dbReference type="Gene3D" id="3.80.10.10">
    <property type="entry name" value="Ribonuclease Inhibitor"/>
    <property type="match status" value="1"/>
</dbReference>
<dbReference type="AlphaFoldDB" id="A0A9J6BH21"/>
<dbReference type="InterPro" id="IPR011333">
    <property type="entry name" value="SKP1/BTB/POZ_sf"/>
</dbReference>
<evidence type="ECO:0000256" key="1">
    <source>
        <dbReference type="SAM" id="Coils"/>
    </source>
</evidence>
<dbReference type="SUPFAM" id="SSF54695">
    <property type="entry name" value="POZ domain"/>
    <property type="match status" value="1"/>
</dbReference>
<comment type="caution">
    <text evidence="3">The sequence shown here is derived from an EMBL/GenBank/DDBJ whole genome shotgun (WGS) entry which is preliminary data.</text>
</comment>
<feature type="domain" description="BTB" evidence="2">
    <location>
        <begin position="266"/>
        <end position="330"/>
    </location>
</feature>
<proteinExistence type="predicted"/>
<keyword evidence="1" id="KW-0175">Coiled coil</keyword>
<dbReference type="InterPro" id="IPR032675">
    <property type="entry name" value="LRR_dom_sf"/>
</dbReference>
<dbReference type="CDD" id="cd18186">
    <property type="entry name" value="BTB_POZ_ZBTB_KLHL-like"/>
    <property type="match status" value="1"/>
</dbReference>
<evidence type="ECO:0000313" key="3">
    <source>
        <dbReference type="EMBL" id="KAG5668960.1"/>
    </source>
</evidence>
<dbReference type="InterPro" id="IPR000210">
    <property type="entry name" value="BTB/POZ_dom"/>
</dbReference>
<dbReference type="Proteomes" id="UP001107558">
    <property type="component" value="Chromosome 4"/>
</dbReference>
<dbReference type="Pfam" id="PF00651">
    <property type="entry name" value="BTB"/>
    <property type="match status" value="1"/>
</dbReference>
<dbReference type="Pfam" id="PF13855">
    <property type="entry name" value="LRR_8"/>
    <property type="match status" value="1"/>
</dbReference>
<dbReference type="SUPFAM" id="SSF52058">
    <property type="entry name" value="L domain-like"/>
    <property type="match status" value="1"/>
</dbReference>
<dbReference type="PROSITE" id="PS50097">
    <property type="entry name" value="BTB"/>
    <property type="match status" value="1"/>
</dbReference>
<accession>A0A9J6BH21</accession>
<dbReference type="Gene3D" id="3.30.710.10">
    <property type="entry name" value="Potassium Channel Kv1.1, Chain A"/>
    <property type="match status" value="1"/>
</dbReference>